<sequence length="916" mass="96246">MSRAAAQAPSADTRRHAVARDASHYHLVPRDVLAPADAREVAAEFAAAREAGRAVTFRSGGTSLSGQGVTDDILLDTRRHFRRIRVLDGGERVRVGPGATVRQVNAALARHGRMLGPDPASEVACTLGGVLANNSSGMTCGVDHNAYRTLESLTVVLPSGTVLDTASADADAALAAAEPRLHAGLLRLRDRVRSDDASVRTVRRLFARKNTMGYAVNAFLDFDSPVDLLSHLLIGSEGTLGFVAEATLRTLPLRPAVATGLLVFGTLAEAAAAAPVLAAAGFAAVELMDATALRVAQGLPECTPDVAALAVDGHAALLIELQEQDDAALLTAVDRSVAALAALGFPDALSREPGRRSALWHIRKGLYTSVAGARPAGTTALLEDVAVPVEHLAEACERLTALFERYGQTDAVIFGHAKDGNLHFMLTERFDGPEAVERYARITEEIVDLVLDLGGALKAEHGTGRVMAPFVERQYGPELYAVMREVKALFDPHGILNPGVVITDDARAHLHDLKATAAVSPIVDRCVECGYCEPVCPSRDLTLTPRQRIVLLREMAQAEARGDAELLARLRADYAYQGVQTCAVDGMCATTCPVGINTGDLVRGIRAEQAHGIPDAGWSAASRVWGPATQAVSGALTVAGALPAPAVGALTSAARAVLGAEQVPAYSADLPRGGRIRRPVRAPDAVAVYLPACVNTMFGSGDAGGPDVSEAFLALCERAGVRVRVPDGIGGMCCGTPWKSKGHLAGYERMSGRLREDLMAATDGGALPVVCDASSCTEGLILALGDAGIRVVDSVAFARERLLPALTVTERAGSLMLHPTCSSAQLGLDADLRALAEAVAEQVEVPLDWSCCGFAGDRGLLHPELTASATAREAAEVTSGEHDLYASLNRTCELGLTRATGRPYEHILQQLERATR</sequence>
<dbReference type="InterPro" id="IPR016164">
    <property type="entry name" value="FAD-linked_Oxase-like_C"/>
</dbReference>
<comment type="similarity">
    <text evidence="2">Belongs to the FAD-binding oxidoreductase/transferase type 4 family.</text>
</comment>
<evidence type="ECO:0000256" key="10">
    <source>
        <dbReference type="ARBA" id="ARBA00038897"/>
    </source>
</evidence>
<dbReference type="RefSeq" id="WP_348786991.1">
    <property type="nucleotide sequence ID" value="NZ_CP157390.1"/>
</dbReference>
<evidence type="ECO:0000256" key="7">
    <source>
        <dbReference type="ARBA" id="ARBA00023002"/>
    </source>
</evidence>
<evidence type="ECO:0000256" key="9">
    <source>
        <dbReference type="ARBA" id="ARBA00023014"/>
    </source>
</evidence>
<evidence type="ECO:0000259" key="12">
    <source>
        <dbReference type="PROSITE" id="PS51387"/>
    </source>
</evidence>
<dbReference type="InterPro" id="IPR036318">
    <property type="entry name" value="FAD-bd_PCMH-like_sf"/>
</dbReference>
<dbReference type="InterPro" id="IPR016167">
    <property type="entry name" value="FAD-bd_PCMH_sub1"/>
</dbReference>
<dbReference type="InterPro" id="IPR004113">
    <property type="entry name" value="FAD-bd_oxidored_4_C"/>
</dbReference>
<dbReference type="InterPro" id="IPR016169">
    <property type="entry name" value="FAD-bd_PCMH_sub2"/>
</dbReference>
<dbReference type="GO" id="GO:1903457">
    <property type="term" value="P:lactate catabolic process"/>
    <property type="evidence" value="ECO:0007669"/>
    <property type="project" value="TreeGrafter"/>
</dbReference>
<keyword evidence="5" id="KW-0274">FAD</keyword>
<dbReference type="EC" id="1.1.2.4" evidence="10"/>
<dbReference type="PROSITE" id="PS51379">
    <property type="entry name" value="4FE4S_FER_2"/>
    <property type="match status" value="1"/>
</dbReference>
<dbReference type="SUPFAM" id="SSF55103">
    <property type="entry name" value="FAD-linked oxidases, C-terminal domain"/>
    <property type="match status" value="1"/>
</dbReference>
<dbReference type="GO" id="GO:0046872">
    <property type="term" value="F:metal ion binding"/>
    <property type="evidence" value="ECO:0007669"/>
    <property type="project" value="UniProtKB-KW"/>
</dbReference>
<keyword evidence="8" id="KW-0408">Iron</keyword>
<dbReference type="InterPro" id="IPR017896">
    <property type="entry name" value="4Fe4S_Fe-S-bd"/>
</dbReference>
<keyword evidence="9" id="KW-0411">Iron-sulfur</keyword>
<dbReference type="PANTHER" id="PTHR11748:SF111">
    <property type="entry name" value="D-LACTATE DEHYDROGENASE, MITOCHONDRIAL-RELATED"/>
    <property type="match status" value="1"/>
</dbReference>
<dbReference type="GO" id="GO:0004458">
    <property type="term" value="F:D-lactate dehydrogenase (cytochrome) activity"/>
    <property type="evidence" value="ECO:0007669"/>
    <property type="project" value="UniProtKB-EC"/>
</dbReference>
<keyword evidence="3" id="KW-0285">Flavoprotein</keyword>
<dbReference type="GO" id="GO:0008720">
    <property type="term" value="F:D-lactate dehydrogenase (NAD+) activity"/>
    <property type="evidence" value="ECO:0007669"/>
    <property type="project" value="TreeGrafter"/>
</dbReference>
<dbReference type="InterPro" id="IPR017900">
    <property type="entry name" value="4Fe4S_Fe_S_CS"/>
</dbReference>
<dbReference type="InterPro" id="IPR016166">
    <property type="entry name" value="FAD-bd_PCMH"/>
</dbReference>
<evidence type="ECO:0000256" key="5">
    <source>
        <dbReference type="ARBA" id="ARBA00022827"/>
    </source>
</evidence>
<dbReference type="InterPro" id="IPR006094">
    <property type="entry name" value="Oxid_FAD_bind_N"/>
</dbReference>
<dbReference type="EMBL" id="CP157390">
    <property type="protein sequence ID" value="XBM47015.1"/>
    <property type="molecule type" value="Genomic_DNA"/>
</dbReference>
<dbReference type="GO" id="GO:0071949">
    <property type="term" value="F:FAD binding"/>
    <property type="evidence" value="ECO:0007669"/>
    <property type="project" value="InterPro"/>
</dbReference>
<reference evidence="13" key="1">
    <citation type="submission" date="2024-05" db="EMBL/GenBank/DDBJ databases">
        <title>The Natural Products Discovery Center: Release of the First 8490 Sequenced Strains for Exploring Actinobacteria Biosynthetic Diversity.</title>
        <authorList>
            <person name="Kalkreuter E."/>
            <person name="Kautsar S.A."/>
            <person name="Yang D."/>
            <person name="Bader C.D."/>
            <person name="Teijaro C.N."/>
            <person name="Fluegel L."/>
            <person name="Davis C.M."/>
            <person name="Simpson J.R."/>
            <person name="Lauterbach L."/>
            <person name="Steele A.D."/>
            <person name="Gui C."/>
            <person name="Meng S."/>
            <person name="Li G."/>
            <person name="Viehrig K."/>
            <person name="Ye F."/>
            <person name="Su P."/>
            <person name="Kiefer A.F."/>
            <person name="Nichols A."/>
            <person name="Cepeda A.J."/>
            <person name="Yan W."/>
            <person name="Fan B."/>
            <person name="Jiang Y."/>
            <person name="Adhikari A."/>
            <person name="Zheng C.-J."/>
            <person name="Schuster L."/>
            <person name="Cowan T.M."/>
            <person name="Smanski M.J."/>
            <person name="Chevrette M.G."/>
            <person name="de Carvalho L.P.S."/>
            <person name="Shen B."/>
        </authorList>
    </citation>
    <scope>NUCLEOTIDE SEQUENCE</scope>
    <source>
        <strain evidence="13">NPDC080035</strain>
    </source>
</reference>
<gene>
    <name evidence="13" type="ORF">AAME72_13090</name>
</gene>
<name>A0AAU7G9S7_9MICO</name>
<dbReference type="GO" id="GO:0051536">
    <property type="term" value="F:iron-sulfur cluster binding"/>
    <property type="evidence" value="ECO:0007669"/>
    <property type="project" value="UniProtKB-KW"/>
</dbReference>
<evidence type="ECO:0000256" key="1">
    <source>
        <dbReference type="ARBA" id="ARBA00001974"/>
    </source>
</evidence>
<evidence type="ECO:0000256" key="8">
    <source>
        <dbReference type="ARBA" id="ARBA00023004"/>
    </source>
</evidence>
<dbReference type="Pfam" id="PF13183">
    <property type="entry name" value="Fer4_8"/>
    <property type="match status" value="1"/>
</dbReference>
<evidence type="ECO:0000259" key="11">
    <source>
        <dbReference type="PROSITE" id="PS51379"/>
    </source>
</evidence>
<dbReference type="InterPro" id="IPR004017">
    <property type="entry name" value="Cys_rich_dom"/>
</dbReference>
<organism evidence="13">
    <name type="scientific">Leifsonia sp. NPDC080035</name>
    <dbReference type="NCBI Taxonomy" id="3143936"/>
    <lineage>
        <taxon>Bacteria</taxon>
        <taxon>Bacillati</taxon>
        <taxon>Actinomycetota</taxon>
        <taxon>Actinomycetes</taxon>
        <taxon>Micrococcales</taxon>
        <taxon>Microbacteriaceae</taxon>
        <taxon>Leifsonia</taxon>
    </lineage>
</organism>
<dbReference type="Gene3D" id="3.30.70.2740">
    <property type="match status" value="1"/>
</dbReference>
<dbReference type="Pfam" id="PF02754">
    <property type="entry name" value="CCG"/>
    <property type="match status" value="1"/>
</dbReference>
<feature type="domain" description="4Fe-4S ferredoxin-type" evidence="11">
    <location>
        <begin position="515"/>
        <end position="546"/>
    </location>
</feature>
<dbReference type="Pfam" id="PF01565">
    <property type="entry name" value="FAD_binding_4"/>
    <property type="match status" value="1"/>
</dbReference>
<feature type="domain" description="FAD-binding PCMH-type" evidence="12">
    <location>
        <begin position="25"/>
        <end position="253"/>
    </location>
</feature>
<dbReference type="InterPro" id="IPR016171">
    <property type="entry name" value="Vanillyl_alc_oxidase_C-sub2"/>
</dbReference>
<dbReference type="Pfam" id="PF02913">
    <property type="entry name" value="FAD-oxidase_C"/>
    <property type="match status" value="1"/>
</dbReference>
<dbReference type="PROSITE" id="PS00198">
    <property type="entry name" value="4FE4S_FER_1"/>
    <property type="match status" value="1"/>
</dbReference>
<dbReference type="Gene3D" id="1.10.45.10">
    <property type="entry name" value="Vanillyl-alcohol Oxidase, Chain A, domain 4"/>
    <property type="match status" value="1"/>
</dbReference>
<keyword evidence="6" id="KW-0809">Transit peptide</keyword>
<dbReference type="SUPFAM" id="SSF46548">
    <property type="entry name" value="alpha-helical ferredoxin"/>
    <property type="match status" value="1"/>
</dbReference>
<dbReference type="AlphaFoldDB" id="A0AAU7G9S7"/>
<comment type="cofactor">
    <cofactor evidence="1">
        <name>FAD</name>
        <dbReference type="ChEBI" id="CHEBI:57692"/>
    </cofactor>
</comment>
<keyword evidence="4" id="KW-0479">Metal-binding</keyword>
<evidence type="ECO:0000313" key="13">
    <source>
        <dbReference type="EMBL" id="XBM47015.1"/>
    </source>
</evidence>
<evidence type="ECO:0000256" key="6">
    <source>
        <dbReference type="ARBA" id="ARBA00022946"/>
    </source>
</evidence>
<dbReference type="FunFam" id="1.10.45.10:FF:000001">
    <property type="entry name" value="D-lactate dehydrogenase mitochondrial"/>
    <property type="match status" value="1"/>
</dbReference>
<dbReference type="PANTHER" id="PTHR11748">
    <property type="entry name" value="D-LACTATE DEHYDROGENASE"/>
    <property type="match status" value="1"/>
</dbReference>
<evidence type="ECO:0000256" key="4">
    <source>
        <dbReference type="ARBA" id="ARBA00022723"/>
    </source>
</evidence>
<accession>A0AAU7G9S7</accession>
<dbReference type="Gene3D" id="3.30.465.10">
    <property type="match status" value="1"/>
</dbReference>
<keyword evidence="7" id="KW-0560">Oxidoreductase</keyword>
<proteinExistence type="inferred from homology"/>
<dbReference type="PROSITE" id="PS51387">
    <property type="entry name" value="FAD_PCMH"/>
    <property type="match status" value="1"/>
</dbReference>
<evidence type="ECO:0000256" key="2">
    <source>
        <dbReference type="ARBA" id="ARBA00008000"/>
    </source>
</evidence>
<dbReference type="SUPFAM" id="SSF56176">
    <property type="entry name" value="FAD-binding/transporter-associated domain-like"/>
    <property type="match status" value="1"/>
</dbReference>
<evidence type="ECO:0000256" key="3">
    <source>
        <dbReference type="ARBA" id="ARBA00022630"/>
    </source>
</evidence>
<dbReference type="Gene3D" id="1.10.1060.10">
    <property type="entry name" value="Alpha-helical ferredoxin"/>
    <property type="match status" value="1"/>
</dbReference>
<protein>
    <recommendedName>
        <fullName evidence="10">D-lactate dehydrogenase (cytochrome)</fullName>
        <ecNumber evidence="10">1.1.2.4</ecNumber>
    </recommendedName>
</protein>
<dbReference type="Gene3D" id="3.30.43.10">
    <property type="entry name" value="Uridine Diphospho-n-acetylenolpyruvylglucosamine Reductase, domain 2"/>
    <property type="match status" value="1"/>
</dbReference>
<dbReference type="InterPro" id="IPR009051">
    <property type="entry name" value="Helical_ferredxn"/>
</dbReference>